<dbReference type="PROSITE" id="PS50181">
    <property type="entry name" value="FBOX"/>
    <property type="match status" value="1"/>
</dbReference>
<gene>
    <name evidence="2" type="ORF">POCTA_138.1.T0920070</name>
</gene>
<dbReference type="Proteomes" id="UP000683925">
    <property type="component" value="Unassembled WGS sequence"/>
</dbReference>
<reference evidence="2" key="1">
    <citation type="submission" date="2021-01" db="EMBL/GenBank/DDBJ databases">
        <authorList>
            <consortium name="Genoscope - CEA"/>
            <person name="William W."/>
        </authorList>
    </citation>
    <scope>NUCLEOTIDE SEQUENCE</scope>
</reference>
<dbReference type="OMA" id="MEIDFYF"/>
<sequence length="462" mass="52689">MFKNLPRHIVLDILQYLSIQDILRMRRVSRQLWMIIQAHYQMGLFQCGSQIDLSKYKVKGVMLQIVAKDSGVSKHKPMQNYLMKLCSGRIELSYYDSAYQRVGSDEIVYVVQRGKEKEIVRNLEIVGFSPSSISSQMDCHQLYVQLSKISIESILILLIQKMSINSSHISVQVGPFYEGEGAWSLSLKALINKQAATQQLEQLQKQTGGNLDTEWGFVLALKTIDGKAQELQKFLNEKFNPILEEENITMKTHSEGTALWLSFQLKPEEMEEIKEGFNMVFAQGLEEFAEKNENSIQMLLSSNTDFTFASELLKKGDRLMSVVMKSLKFVLKLDLAQDLAQTIKSVLENLEPDAANEPPMSLFLKFKNFKVDLEFKSSDDCPEFIRQNGFFGKKIQKWIQDGDAAIQDEQGIAILKQIQENLPNMEIDFYFTIPNFLAVSGNAKLPGVAQFLLEYGNIIDKL</sequence>
<feature type="domain" description="F-box" evidence="1">
    <location>
        <begin position="1"/>
        <end position="43"/>
    </location>
</feature>
<evidence type="ECO:0000313" key="2">
    <source>
        <dbReference type="EMBL" id="CAD8188172.1"/>
    </source>
</evidence>
<dbReference type="EMBL" id="CAJJDP010000091">
    <property type="protein sequence ID" value="CAD8188172.1"/>
    <property type="molecule type" value="Genomic_DNA"/>
</dbReference>
<accession>A0A8S1WHF5</accession>
<keyword evidence="3" id="KW-1185">Reference proteome</keyword>
<evidence type="ECO:0000313" key="3">
    <source>
        <dbReference type="Proteomes" id="UP000683925"/>
    </source>
</evidence>
<protein>
    <recommendedName>
        <fullName evidence="1">F-box domain-containing protein</fullName>
    </recommendedName>
</protein>
<dbReference type="InterPro" id="IPR001810">
    <property type="entry name" value="F-box_dom"/>
</dbReference>
<dbReference type="CDD" id="cd09917">
    <property type="entry name" value="F-box_SF"/>
    <property type="match status" value="1"/>
</dbReference>
<evidence type="ECO:0000259" key="1">
    <source>
        <dbReference type="PROSITE" id="PS50181"/>
    </source>
</evidence>
<proteinExistence type="predicted"/>
<comment type="caution">
    <text evidence="2">The sequence shown here is derived from an EMBL/GenBank/DDBJ whole genome shotgun (WGS) entry which is preliminary data.</text>
</comment>
<dbReference type="Pfam" id="PF12937">
    <property type="entry name" value="F-box-like"/>
    <property type="match status" value="1"/>
</dbReference>
<organism evidence="2 3">
    <name type="scientific">Paramecium octaurelia</name>
    <dbReference type="NCBI Taxonomy" id="43137"/>
    <lineage>
        <taxon>Eukaryota</taxon>
        <taxon>Sar</taxon>
        <taxon>Alveolata</taxon>
        <taxon>Ciliophora</taxon>
        <taxon>Intramacronucleata</taxon>
        <taxon>Oligohymenophorea</taxon>
        <taxon>Peniculida</taxon>
        <taxon>Parameciidae</taxon>
        <taxon>Paramecium</taxon>
    </lineage>
</organism>
<dbReference type="AlphaFoldDB" id="A0A8S1WHF5"/>
<dbReference type="SMART" id="SM00256">
    <property type="entry name" value="FBOX"/>
    <property type="match status" value="1"/>
</dbReference>
<dbReference type="OrthoDB" id="287369at2759"/>
<name>A0A8S1WHF5_PAROT</name>